<organism evidence="4 5">
    <name type="scientific">Sphingomonas aerolata</name>
    <dbReference type="NCBI Taxonomy" id="185951"/>
    <lineage>
        <taxon>Bacteria</taxon>
        <taxon>Pseudomonadati</taxon>
        <taxon>Pseudomonadota</taxon>
        <taxon>Alphaproteobacteria</taxon>
        <taxon>Sphingomonadales</taxon>
        <taxon>Sphingomonadaceae</taxon>
        <taxon>Sphingomonas</taxon>
    </lineage>
</organism>
<evidence type="ECO:0000313" key="5">
    <source>
        <dbReference type="Proteomes" id="UP000240996"/>
    </source>
</evidence>
<dbReference type="SUPFAM" id="SSF53254">
    <property type="entry name" value="Phosphoglycerate mutase-like"/>
    <property type="match status" value="1"/>
</dbReference>
<dbReference type="PROSITE" id="PS00175">
    <property type="entry name" value="PG_MUTASE"/>
    <property type="match status" value="1"/>
</dbReference>
<dbReference type="GO" id="GO:0005737">
    <property type="term" value="C:cytoplasm"/>
    <property type="evidence" value="ECO:0007669"/>
    <property type="project" value="TreeGrafter"/>
</dbReference>
<dbReference type="PANTHER" id="PTHR48100:SF1">
    <property type="entry name" value="HISTIDINE PHOSPHATASE FAMILY PROTEIN-RELATED"/>
    <property type="match status" value="1"/>
</dbReference>
<dbReference type="SMART" id="SM00855">
    <property type="entry name" value="PGAM"/>
    <property type="match status" value="1"/>
</dbReference>
<dbReference type="Pfam" id="PF00300">
    <property type="entry name" value="His_Phos_1"/>
    <property type="match status" value="1"/>
</dbReference>
<name>A0A2T4YV81_9SPHN</name>
<comment type="caution">
    <text evidence="4">The sequence shown here is derived from an EMBL/GenBank/DDBJ whole genome shotgun (WGS) entry which is preliminary data.</text>
</comment>
<sequence>MRAMIPSPRQRAADLGPTGKPPVRLGRDFVARHGETVFNAAHRLQGDAAHTPLTRAGFAQADELGRALRDLLGARPALTLWSSPTGRALQTLAVICEHLELDWHDARTDPRLVEIDMGSWGGRYYADVVDEFGPVMMPGGTLKPAPDGETYPQIAARVGGWLADTAQDPGDRLVIMHGISSRVMLGVMTGAPVDPVLGAAVAPGLPQGSVTLVEQGRATVPHRGTGFAPA</sequence>
<dbReference type="InterPro" id="IPR013078">
    <property type="entry name" value="His_Pase_superF_clade-1"/>
</dbReference>
<accession>A0A2T4YV81</accession>
<evidence type="ECO:0000313" key="4">
    <source>
        <dbReference type="EMBL" id="PTM47719.1"/>
    </source>
</evidence>
<evidence type="ECO:0000256" key="1">
    <source>
        <dbReference type="ARBA" id="ARBA00023152"/>
    </source>
</evidence>
<protein>
    <submittedName>
        <fullName evidence="4">Putative phosphoglycerate mutase</fullName>
    </submittedName>
</protein>
<dbReference type="InterPro" id="IPR050275">
    <property type="entry name" value="PGM_Phosphatase"/>
</dbReference>
<evidence type="ECO:0000256" key="3">
    <source>
        <dbReference type="SAM" id="MobiDB-lite"/>
    </source>
</evidence>
<gene>
    <name evidence="4" type="ORF">C8J24_1121</name>
</gene>
<dbReference type="InterPro" id="IPR001345">
    <property type="entry name" value="PG/BPGM_mutase_AS"/>
</dbReference>
<dbReference type="PANTHER" id="PTHR48100">
    <property type="entry name" value="BROAD-SPECIFICITY PHOSPHATASE YOR283W-RELATED"/>
    <property type="match status" value="1"/>
</dbReference>
<dbReference type="CDD" id="cd07067">
    <property type="entry name" value="HP_PGM_like"/>
    <property type="match status" value="1"/>
</dbReference>
<dbReference type="GO" id="GO:0016791">
    <property type="term" value="F:phosphatase activity"/>
    <property type="evidence" value="ECO:0007669"/>
    <property type="project" value="TreeGrafter"/>
</dbReference>
<keyword evidence="1" id="KW-0324">Glycolysis</keyword>
<dbReference type="EMBL" id="PZZN01000001">
    <property type="protein sequence ID" value="PTM47719.1"/>
    <property type="molecule type" value="Genomic_DNA"/>
</dbReference>
<evidence type="ECO:0000256" key="2">
    <source>
        <dbReference type="ARBA" id="ARBA00023235"/>
    </source>
</evidence>
<dbReference type="Gene3D" id="3.40.50.1240">
    <property type="entry name" value="Phosphoglycerate mutase-like"/>
    <property type="match status" value="1"/>
</dbReference>
<reference evidence="4 5" key="1">
    <citation type="submission" date="2018-04" db="EMBL/GenBank/DDBJ databases">
        <title>Genomic Encyclopedia of Type Strains, Phase III (KMG-III): the genomes of soil and plant-associated and newly described type strains.</title>
        <authorList>
            <person name="Whitman W."/>
        </authorList>
    </citation>
    <scope>NUCLEOTIDE SEQUENCE [LARGE SCALE GENOMIC DNA]</scope>
    <source>
        <strain evidence="4 5">NW12</strain>
    </source>
</reference>
<keyword evidence="5" id="KW-1185">Reference proteome</keyword>
<keyword evidence="2" id="KW-0413">Isomerase</keyword>
<dbReference type="InterPro" id="IPR029033">
    <property type="entry name" value="His_PPase_superfam"/>
</dbReference>
<dbReference type="Proteomes" id="UP000240996">
    <property type="component" value="Unassembled WGS sequence"/>
</dbReference>
<dbReference type="AlphaFoldDB" id="A0A2T4YV81"/>
<feature type="region of interest" description="Disordered" evidence="3">
    <location>
        <begin position="1"/>
        <end position="22"/>
    </location>
</feature>
<proteinExistence type="predicted"/>